<keyword evidence="5" id="KW-0812">Transmembrane</keyword>
<evidence type="ECO:0000256" key="1">
    <source>
        <dbReference type="ARBA" id="ARBA00004571"/>
    </source>
</evidence>
<dbReference type="Proteomes" id="UP001366166">
    <property type="component" value="Chromosome"/>
</dbReference>
<dbReference type="RefSeq" id="WP_338601219.1">
    <property type="nucleotide sequence ID" value="NZ_AP028679.1"/>
</dbReference>
<protein>
    <submittedName>
        <fullName evidence="16">TonB-dependent receptor</fullName>
    </submittedName>
</protein>
<comment type="similarity">
    <text evidence="12">Belongs to the TonB-dependent receptor family.</text>
</comment>
<dbReference type="Pfam" id="PF07715">
    <property type="entry name" value="Plug"/>
    <property type="match status" value="1"/>
</dbReference>
<evidence type="ECO:0000313" key="17">
    <source>
        <dbReference type="Proteomes" id="UP001366166"/>
    </source>
</evidence>
<dbReference type="Gene3D" id="2.170.130.10">
    <property type="entry name" value="TonB-dependent receptor, plug domain"/>
    <property type="match status" value="1"/>
</dbReference>
<dbReference type="InterPro" id="IPR012910">
    <property type="entry name" value="Plug_dom"/>
</dbReference>
<dbReference type="AlphaFoldDB" id="A0AAU9EZL2"/>
<evidence type="ECO:0000256" key="7">
    <source>
        <dbReference type="ARBA" id="ARBA00023004"/>
    </source>
</evidence>
<keyword evidence="9 12" id="KW-0798">TonB box</keyword>
<evidence type="ECO:0000256" key="2">
    <source>
        <dbReference type="ARBA" id="ARBA00022448"/>
    </source>
</evidence>
<keyword evidence="17" id="KW-1185">Reference proteome</keyword>
<keyword evidence="6 13" id="KW-0732">Signal</keyword>
<evidence type="ECO:0000256" key="8">
    <source>
        <dbReference type="ARBA" id="ARBA00023065"/>
    </source>
</evidence>
<feature type="domain" description="TonB-dependent receptor plug" evidence="15">
    <location>
        <begin position="57"/>
        <end position="166"/>
    </location>
</feature>
<feature type="chain" id="PRO_5043325326" evidence="13">
    <location>
        <begin position="36"/>
        <end position="671"/>
    </location>
</feature>
<organism evidence="16 17">
    <name type="scientific">Desulfoferula mesophila</name>
    <dbReference type="NCBI Taxonomy" id="3058419"/>
    <lineage>
        <taxon>Bacteria</taxon>
        <taxon>Pseudomonadati</taxon>
        <taxon>Thermodesulfobacteriota</taxon>
        <taxon>Desulfarculia</taxon>
        <taxon>Desulfarculales</taxon>
        <taxon>Desulfarculaceae</taxon>
        <taxon>Desulfoferula</taxon>
    </lineage>
</organism>
<evidence type="ECO:0000256" key="12">
    <source>
        <dbReference type="RuleBase" id="RU003357"/>
    </source>
</evidence>
<evidence type="ECO:0000256" key="3">
    <source>
        <dbReference type="ARBA" id="ARBA00022452"/>
    </source>
</evidence>
<evidence type="ECO:0000259" key="15">
    <source>
        <dbReference type="Pfam" id="PF07715"/>
    </source>
</evidence>
<evidence type="ECO:0000256" key="4">
    <source>
        <dbReference type="ARBA" id="ARBA00022496"/>
    </source>
</evidence>
<dbReference type="InterPro" id="IPR000531">
    <property type="entry name" value="Beta-barrel_TonB"/>
</dbReference>
<dbReference type="PANTHER" id="PTHR32552">
    <property type="entry name" value="FERRICHROME IRON RECEPTOR-RELATED"/>
    <property type="match status" value="1"/>
</dbReference>
<accession>A0AAU9EZL2</accession>
<keyword evidence="16" id="KW-0675">Receptor</keyword>
<keyword evidence="8" id="KW-0406">Ion transport</keyword>
<name>A0AAU9EZL2_9BACT</name>
<dbReference type="InterPro" id="IPR037066">
    <property type="entry name" value="Plug_dom_sf"/>
</dbReference>
<feature type="domain" description="TonB-dependent receptor-like beta-barrel" evidence="14">
    <location>
        <begin position="190"/>
        <end position="637"/>
    </location>
</feature>
<evidence type="ECO:0000256" key="13">
    <source>
        <dbReference type="SAM" id="SignalP"/>
    </source>
</evidence>
<dbReference type="Pfam" id="PF00593">
    <property type="entry name" value="TonB_dep_Rec_b-barrel"/>
    <property type="match status" value="1"/>
</dbReference>
<feature type="signal peptide" evidence="13">
    <location>
        <begin position="1"/>
        <end position="35"/>
    </location>
</feature>
<evidence type="ECO:0000259" key="14">
    <source>
        <dbReference type="Pfam" id="PF00593"/>
    </source>
</evidence>
<dbReference type="GO" id="GO:0015344">
    <property type="term" value="F:siderophore uptake transmembrane transporter activity"/>
    <property type="evidence" value="ECO:0007669"/>
    <property type="project" value="TreeGrafter"/>
</dbReference>
<gene>
    <name evidence="16" type="ORF">FAK_30620</name>
</gene>
<evidence type="ECO:0000256" key="10">
    <source>
        <dbReference type="ARBA" id="ARBA00023136"/>
    </source>
</evidence>
<keyword evidence="2" id="KW-0813">Transport</keyword>
<dbReference type="Gene3D" id="2.40.170.20">
    <property type="entry name" value="TonB-dependent receptor, beta-barrel domain"/>
    <property type="match status" value="1"/>
</dbReference>
<keyword evidence="11" id="KW-0998">Cell outer membrane</keyword>
<keyword evidence="7" id="KW-0408">Iron</keyword>
<evidence type="ECO:0000256" key="11">
    <source>
        <dbReference type="ARBA" id="ARBA00023237"/>
    </source>
</evidence>
<keyword evidence="3" id="KW-1134">Transmembrane beta strand</keyword>
<dbReference type="CDD" id="cd01347">
    <property type="entry name" value="ligand_gated_channel"/>
    <property type="match status" value="1"/>
</dbReference>
<dbReference type="GO" id="GO:0009279">
    <property type="term" value="C:cell outer membrane"/>
    <property type="evidence" value="ECO:0007669"/>
    <property type="project" value="UniProtKB-SubCell"/>
</dbReference>
<dbReference type="KEGG" id="dmp:FAK_30620"/>
<keyword evidence="4" id="KW-0410">Iron transport</keyword>
<reference evidence="17" key="1">
    <citation type="journal article" date="2023" name="Arch. Microbiol.">
        <title>Desulfoferula mesophilus gen. nov. sp. nov., a mesophilic sulfate-reducing bacterium isolated from a brackish lake sediment.</title>
        <authorList>
            <person name="Watanabe T."/>
            <person name="Yabe T."/>
            <person name="Tsuji J.M."/>
            <person name="Fukui M."/>
        </authorList>
    </citation>
    <scope>NUCLEOTIDE SEQUENCE [LARGE SCALE GENOMIC DNA]</scope>
    <source>
        <strain evidence="17">12FAK</strain>
    </source>
</reference>
<evidence type="ECO:0000313" key="16">
    <source>
        <dbReference type="EMBL" id="BEQ15996.1"/>
    </source>
</evidence>
<evidence type="ECO:0000256" key="6">
    <source>
        <dbReference type="ARBA" id="ARBA00022729"/>
    </source>
</evidence>
<evidence type="ECO:0000256" key="9">
    <source>
        <dbReference type="ARBA" id="ARBA00023077"/>
    </source>
</evidence>
<dbReference type="SUPFAM" id="SSF56935">
    <property type="entry name" value="Porins"/>
    <property type="match status" value="1"/>
</dbReference>
<dbReference type="InterPro" id="IPR039426">
    <property type="entry name" value="TonB-dep_rcpt-like"/>
</dbReference>
<evidence type="ECO:0000256" key="5">
    <source>
        <dbReference type="ARBA" id="ARBA00022692"/>
    </source>
</evidence>
<dbReference type="InterPro" id="IPR036942">
    <property type="entry name" value="Beta-barrel_TonB_sf"/>
</dbReference>
<comment type="subcellular location">
    <subcellularLocation>
        <location evidence="1">Cell outer membrane</location>
        <topology evidence="1">Multi-pass membrane protein</topology>
    </subcellularLocation>
</comment>
<sequence>MLLEKQTQTLKVRRPWAALCLAAGMILALALPAGAKDTVTNPGDVIVTASKISTEVDKTPTNVAIISREQIERYPGNYSVFDVLREVNIPGIYIPAGAYGIDEDGLMSSRGGEVSAWAMRVLVNGVEFNKGNGYIVPPRLALHDVERIEVIKTPSAEYGDQAIGGVINIITRVADKPVEGKAGVAFSSFGGGNGYAVLNGSQGNWEYLVDASLRRQDAYQERTYMRDNNVYARVAYNLPFDATVAFHGSYFDTDANYANSLTKAQWQANPEQNPGADNTLQETEKLVALTYDQNFGPHVLRAKVEFKDELTEMFWYGWHRYDEWEAHPEINFTMNHNIWGMANKLVVGGEYRYHTIHTTLNQADGHNIGQLTGDRDREDTTWSGYVQDELGITEAFTVTAGVRYDNYEQDQVGYVNPGPNTWNQSNSNFSPKIGATYTINEAINLFAGYNTGFKSPARVPAAATSGNLDPERIYAYEVGMRGQPLSWLDYNLALYWNDVEDKFVRPDPTPGSQYENAGKTRSRGVELGLNARWANGLYATGSFTYQQAEFVDFTSEGVNYDGNQLNGVPDVMFALYAGYRNNVWGDISLNPVYTGKRYFNYANTVEEDGFWVLNARYIKRFDDWKPGVELFVVANNIFDQQAYGSAGGNPGSESIYPYPGFNMMVGINAWF</sequence>
<proteinExistence type="inferred from homology"/>
<dbReference type="EMBL" id="AP028679">
    <property type="protein sequence ID" value="BEQ15996.1"/>
    <property type="molecule type" value="Genomic_DNA"/>
</dbReference>
<keyword evidence="10 12" id="KW-0472">Membrane</keyword>
<dbReference type="PANTHER" id="PTHR32552:SF68">
    <property type="entry name" value="FERRICHROME OUTER MEMBRANE TRANSPORTER_PHAGE RECEPTOR"/>
    <property type="match status" value="1"/>
</dbReference>